<evidence type="ECO:0000313" key="1">
    <source>
        <dbReference type="EMBL" id="ATB47958.1"/>
    </source>
</evidence>
<dbReference type="EMBL" id="CP022203">
    <property type="protein sequence ID" value="ATB47958.1"/>
    <property type="molecule type" value="Genomic_DNA"/>
</dbReference>
<gene>
    <name evidence="1" type="ORF">MYMAC_003581</name>
</gene>
<proteinExistence type="predicted"/>
<keyword evidence="2" id="KW-1185">Reference proteome</keyword>
<dbReference type="KEGG" id="mmas:MYMAC_003581"/>
<protein>
    <submittedName>
        <fullName evidence="1">Uncharacterized protein</fullName>
    </submittedName>
</protein>
<evidence type="ECO:0000313" key="2">
    <source>
        <dbReference type="Proteomes" id="UP000217343"/>
    </source>
</evidence>
<reference evidence="1 2" key="1">
    <citation type="submission" date="2017-06" db="EMBL/GenBank/DDBJ databases">
        <title>Sequencing and comparative analysis of myxobacterial genomes.</title>
        <authorList>
            <person name="Rupp O."/>
            <person name="Goesmann A."/>
            <person name="Sogaard-Andersen L."/>
        </authorList>
    </citation>
    <scope>NUCLEOTIDE SEQUENCE [LARGE SCALE GENOMIC DNA]</scope>
    <source>
        <strain evidence="1 2">DSM 14697</strain>
    </source>
</reference>
<dbReference type="Proteomes" id="UP000217343">
    <property type="component" value="Chromosome"/>
</dbReference>
<accession>A0A250JWB1</accession>
<sequence>MFIARPVPLGSCTRSAFHADLEEFIFSVGEPMTPQPSASGLAAAPEGSFAPASFTLATLLA</sequence>
<dbReference type="AlphaFoldDB" id="A0A250JWB1"/>
<organism evidence="1 2">
    <name type="scientific">Corallococcus macrosporus DSM 14697</name>
    <dbReference type="NCBI Taxonomy" id="1189310"/>
    <lineage>
        <taxon>Bacteria</taxon>
        <taxon>Pseudomonadati</taxon>
        <taxon>Myxococcota</taxon>
        <taxon>Myxococcia</taxon>
        <taxon>Myxococcales</taxon>
        <taxon>Cystobacterineae</taxon>
        <taxon>Myxococcaceae</taxon>
        <taxon>Corallococcus</taxon>
    </lineage>
</organism>
<name>A0A250JWB1_9BACT</name>